<keyword evidence="1" id="KW-0812">Transmembrane</keyword>
<feature type="transmembrane region" description="Helical" evidence="1">
    <location>
        <begin position="259"/>
        <end position="280"/>
    </location>
</feature>
<evidence type="ECO:0000313" key="2">
    <source>
        <dbReference type="EMBL" id="CAI9939278.1"/>
    </source>
</evidence>
<dbReference type="EMBL" id="CATOUU010000664">
    <property type="protein sequence ID" value="CAI9939278.1"/>
    <property type="molecule type" value="Genomic_DNA"/>
</dbReference>
<dbReference type="Proteomes" id="UP001642409">
    <property type="component" value="Unassembled WGS sequence"/>
</dbReference>
<evidence type="ECO:0000256" key="1">
    <source>
        <dbReference type="SAM" id="Phobius"/>
    </source>
</evidence>
<reference evidence="3 4" key="2">
    <citation type="submission" date="2024-07" db="EMBL/GenBank/DDBJ databases">
        <authorList>
            <person name="Akdeniz Z."/>
        </authorList>
    </citation>
    <scope>NUCLEOTIDE SEQUENCE [LARGE SCALE GENOMIC DNA]</scope>
</reference>
<sequence>MKNTQVLVKYNITILQYRRRLTFLHNMLLVIATIYEISQLLLFFLNGWKHKFQTLSHSSDCHASCQVLLASQWFPLQIVLPASAFSNIDLNSYQLQQLDSWDYYICQNIVQSQQRSYAEFKFQQILDVKDISLHLPQSQFNTNISSFSILLNNGEFVVFNDVVYFSNESKSELFLDSDFELGAHALFSSLSGVEGIHYREIETDKCVQYQINGKQNQLQQNDFIVIKKVLKEQIIEMDPLVVEFVGTTTYLTMADSISIGFLCAAAVVSLECGMFYIWLYTSQKKKKASRSELQQLVDECISKE</sequence>
<keyword evidence="4" id="KW-1185">Reference proteome</keyword>
<gene>
    <name evidence="3" type="ORF">HINF_LOCUS22465</name>
    <name evidence="2" type="ORF">HINF_LOCUS26923</name>
</gene>
<feature type="transmembrane region" description="Helical" evidence="1">
    <location>
        <begin position="21"/>
        <end position="45"/>
    </location>
</feature>
<name>A0AA86PIU8_9EUKA</name>
<evidence type="ECO:0000313" key="3">
    <source>
        <dbReference type="EMBL" id="CAL6011087.1"/>
    </source>
</evidence>
<accession>A0AA86PIU8</accession>
<dbReference type="EMBL" id="CAXDID020000063">
    <property type="protein sequence ID" value="CAL6011087.1"/>
    <property type="molecule type" value="Genomic_DNA"/>
</dbReference>
<proteinExistence type="predicted"/>
<evidence type="ECO:0008006" key="5">
    <source>
        <dbReference type="Google" id="ProtNLM"/>
    </source>
</evidence>
<reference evidence="2" key="1">
    <citation type="submission" date="2023-06" db="EMBL/GenBank/DDBJ databases">
        <authorList>
            <person name="Kurt Z."/>
        </authorList>
    </citation>
    <scope>NUCLEOTIDE SEQUENCE</scope>
</reference>
<keyword evidence="1" id="KW-0472">Membrane</keyword>
<protein>
    <recommendedName>
        <fullName evidence="5">Transmembrane protein</fullName>
    </recommendedName>
</protein>
<keyword evidence="1" id="KW-1133">Transmembrane helix</keyword>
<evidence type="ECO:0000313" key="4">
    <source>
        <dbReference type="Proteomes" id="UP001642409"/>
    </source>
</evidence>
<dbReference type="AlphaFoldDB" id="A0AA86PIU8"/>
<organism evidence="2">
    <name type="scientific">Hexamita inflata</name>
    <dbReference type="NCBI Taxonomy" id="28002"/>
    <lineage>
        <taxon>Eukaryota</taxon>
        <taxon>Metamonada</taxon>
        <taxon>Diplomonadida</taxon>
        <taxon>Hexamitidae</taxon>
        <taxon>Hexamitinae</taxon>
        <taxon>Hexamita</taxon>
    </lineage>
</organism>
<comment type="caution">
    <text evidence="2">The sequence shown here is derived from an EMBL/GenBank/DDBJ whole genome shotgun (WGS) entry which is preliminary data.</text>
</comment>